<evidence type="ECO:0000256" key="13">
    <source>
        <dbReference type="ARBA" id="ARBA00025783"/>
    </source>
</evidence>
<feature type="compositionally biased region" description="Polar residues" evidence="23">
    <location>
        <begin position="761"/>
        <end position="780"/>
    </location>
</feature>
<dbReference type="GO" id="GO:0008233">
    <property type="term" value="F:peptidase activity"/>
    <property type="evidence" value="ECO:0007669"/>
    <property type="project" value="UniProtKB-KW"/>
</dbReference>
<feature type="compositionally biased region" description="Basic residues" evidence="23">
    <location>
        <begin position="869"/>
        <end position="880"/>
    </location>
</feature>
<dbReference type="GO" id="GO:0005730">
    <property type="term" value="C:nucleolus"/>
    <property type="evidence" value="ECO:0007669"/>
    <property type="project" value="UniProtKB-SubCell"/>
</dbReference>
<comment type="similarity">
    <text evidence="13">Belongs to the methyltransferase superfamily. Trimethylguanosine synthase family.</text>
</comment>
<dbReference type="InterPro" id="IPR019012">
    <property type="entry name" value="RNA_cap_Gua-N2-MeTrfase"/>
</dbReference>
<evidence type="ECO:0000256" key="8">
    <source>
        <dbReference type="ARBA" id="ARBA00022679"/>
    </source>
</evidence>
<keyword evidence="5" id="KW-0963">Cytoplasm</keyword>
<dbReference type="GO" id="GO:0015030">
    <property type="term" value="C:Cajal body"/>
    <property type="evidence" value="ECO:0007669"/>
    <property type="project" value="UniProtKB-SubCell"/>
</dbReference>
<evidence type="ECO:0000256" key="6">
    <source>
        <dbReference type="ARBA" id="ARBA00022553"/>
    </source>
</evidence>
<keyword evidence="9" id="KW-0949">S-adenosyl-L-methionine</keyword>
<comment type="subcellular location">
    <subcellularLocation>
        <location evidence="2">Cytoplasm</location>
    </subcellularLocation>
    <subcellularLocation>
        <location evidence="1">Nucleus</location>
        <location evidence="1">Cajal body</location>
    </subcellularLocation>
    <subcellularLocation>
        <location evidence="3">Nucleus</location>
        <location evidence="3">Nucleolus</location>
    </subcellularLocation>
</comment>
<comment type="function">
    <text evidence="19">Catalyzes the 2 serial methylation steps for the conversion of the 7-monomethylguanosine (m(7)G) caps of snRNAs and snoRNAs to a 2,2,7-trimethylguanosine (m(2,2,7)G) cap structure. The enzyme is specific for guanine, and N7 methylation must precede N2 methylation. Hypermethylation of the m7G cap of U snRNAs leads to their concentration in nuclear foci, their colocalization with coilin and the formation of canonical Cajal bodies (CBs). Plays a role in transcriptional regulation.</text>
</comment>
<name>A0A131YWM6_RHIAP</name>
<evidence type="ECO:0000256" key="2">
    <source>
        <dbReference type="ARBA" id="ARBA00004496"/>
    </source>
</evidence>
<dbReference type="PANTHER" id="PTHR14741">
    <property type="entry name" value="S-ADENOSYLMETHIONINE-DEPENDENT METHYLTRANSFERASE RELATED"/>
    <property type="match status" value="1"/>
</dbReference>
<dbReference type="CDD" id="cd02440">
    <property type="entry name" value="AdoMet_MTases"/>
    <property type="match status" value="1"/>
</dbReference>
<evidence type="ECO:0000256" key="16">
    <source>
        <dbReference type="ARBA" id="ARBA00048763"/>
    </source>
</evidence>
<feature type="compositionally biased region" description="Polar residues" evidence="23">
    <location>
        <begin position="787"/>
        <end position="809"/>
    </location>
</feature>
<accession>A0A131YWM6</accession>
<evidence type="ECO:0000256" key="5">
    <source>
        <dbReference type="ARBA" id="ARBA00022490"/>
    </source>
</evidence>
<comment type="catalytic activity">
    <reaction evidence="17">
        <text>a 5'-end (N(7)-methyl 5'-triphosphoguanosine)-ribonucleoside in snRNA + S-adenosyl-L-methionine = a 5'-end (N(2),N(7)-dimethyl 5'-triphosphoguanosine)-ribonucleoside in snRNA + S-adenosyl-L-homocysteine + H(+)</text>
        <dbReference type="Rhea" id="RHEA:78471"/>
        <dbReference type="Rhea" id="RHEA-COMP:19085"/>
        <dbReference type="Rhea" id="RHEA-COMP:19087"/>
        <dbReference type="ChEBI" id="CHEBI:15378"/>
        <dbReference type="ChEBI" id="CHEBI:57856"/>
        <dbReference type="ChEBI" id="CHEBI:59789"/>
        <dbReference type="ChEBI" id="CHEBI:156461"/>
        <dbReference type="ChEBI" id="CHEBI:172880"/>
    </reaction>
    <physiologicalReaction direction="left-to-right" evidence="17">
        <dbReference type="Rhea" id="RHEA:78472"/>
    </physiologicalReaction>
</comment>
<dbReference type="GO" id="GO:0071164">
    <property type="term" value="F:RNA cap trimethylguanosine synthase activity"/>
    <property type="evidence" value="ECO:0007669"/>
    <property type="project" value="TreeGrafter"/>
</dbReference>
<keyword evidence="6" id="KW-0597">Phosphoprotein</keyword>
<dbReference type="GO" id="GO:0006508">
    <property type="term" value="P:proteolysis"/>
    <property type="evidence" value="ECO:0007669"/>
    <property type="project" value="UniProtKB-KW"/>
</dbReference>
<keyword evidence="7" id="KW-0489">Methyltransferase</keyword>
<evidence type="ECO:0000256" key="23">
    <source>
        <dbReference type="SAM" id="MobiDB-lite"/>
    </source>
</evidence>
<comment type="catalytic activity">
    <reaction evidence="15">
        <text>a 5'-end (N(7)-methyl 5'-triphosphoguanosine)-ribonucleoside in snoRNA + S-adenosyl-L-methionine = a 5'-end (N(2),N(7)-dimethyl 5'-triphosphoguanosine)-ribonucleoside in snoRNA + S-adenosyl-L-homocysteine + H(+)</text>
        <dbReference type="Rhea" id="RHEA:78475"/>
        <dbReference type="Rhea" id="RHEA-COMP:19086"/>
        <dbReference type="Rhea" id="RHEA-COMP:19088"/>
        <dbReference type="ChEBI" id="CHEBI:15378"/>
        <dbReference type="ChEBI" id="CHEBI:57856"/>
        <dbReference type="ChEBI" id="CHEBI:59789"/>
        <dbReference type="ChEBI" id="CHEBI:156461"/>
        <dbReference type="ChEBI" id="CHEBI:172880"/>
    </reaction>
    <physiologicalReaction direction="left-to-right" evidence="15">
        <dbReference type="Rhea" id="RHEA:78476"/>
    </physiologicalReaction>
</comment>
<feature type="region of interest" description="Disordered" evidence="23">
    <location>
        <begin position="710"/>
        <end position="734"/>
    </location>
</feature>
<evidence type="ECO:0000256" key="3">
    <source>
        <dbReference type="ARBA" id="ARBA00004604"/>
    </source>
</evidence>
<reference evidence="24" key="1">
    <citation type="journal article" date="2016" name="Ticks Tick Borne Dis.">
        <title>De novo assembly and annotation of the salivary gland transcriptome of Rhipicephalus appendiculatus male and female ticks during blood feeding.</title>
        <authorList>
            <person name="de Castro M.H."/>
            <person name="de Klerk D."/>
            <person name="Pienaar R."/>
            <person name="Latif A.A."/>
            <person name="Rees D.J."/>
            <person name="Mans B.J."/>
        </authorList>
    </citation>
    <scope>NUCLEOTIDE SEQUENCE</scope>
    <source>
        <tissue evidence="24">Salivary glands</tissue>
    </source>
</reference>
<evidence type="ECO:0000256" key="10">
    <source>
        <dbReference type="ARBA" id="ARBA00023015"/>
    </source>
</evidence>
<feature type="region of interest" description="Disordered" evidence="23">
    <location>
        <begin position="304"/>
        <end position="332"/>
    </location>
</feature>
<dbReference type="InterPro" id="IPR029063">
    <property type="entry name" value="SAM-dependent_MTases_sf"/>
</dbReference>
<dbReference type="Pfam" id="PF09445">
    <property type="entry name" value="Methyltransf_15"/>
    <property type="match status" value="1"/>
</dbReference>
<feature type="compositionally biased region" description="Basic and acidic residues" evidence="23">
    <location>
        <begin position="819"/>
        <end position="832"/>
    </location>
</feature>
<evidence type="ECO:0000256" key="1">
    <source>
        <dbReference type="ARBA" id="ARBA00004408"/>
    </source>
</evidence>
<keyword evidence="8" id="KW-0808">Transferase</keyword>
<dbReference type="EMBL" id="GEDV01004958">
    <property type="protein sequence ID" value="JAP83599.1"/>
    <property type="molecule type" value="Transcribed_RNA"/>
</dbReference>
<evidence type="ECO:0000256" key="20">
    <source>
        <dbReference type="ARBA" id="ARBA00064494"/>
    </source>
</evidence>
<evidence type="ECO:0000256" key="7">
    <source>
        <dbReference type="ARBA" id="ARBA00022603"/>
    </source>
</evidence>
<dbReference type="SUPFAM" id="SSF53335">
    <property type="entry name" value="S-adenosyl-L-methionine-dependent methyltransferases"/>
    <property type="match status" value="1"/>
</dbReference>
<evidence type="ECO:0000256" key="14">
    <source>
        <dbReference type="ARBA" id="ARBA00047418"/>
    </source>
</evidence>
<evidence type="ECO:0000256" key="12">
    <source>
        <dbReference type="ARBA" id="ARBA00023242"/>
    </source>
</evidence>
<feature type="region of interest" description="Disordered" evidence="23">
    <location>
        <begin position="572"/>
        <end position="596"/>
    </location>
</feature>
<protein>
    <recommendedName>
        <fullName evidence="4">Trimethylguanosine synthase</fullName>
    </recommendedName>
    <alternativeName>
        <fullName evidence="18">Cap-specific guanine-N(2) methyltransferase</fullName>
    </alternativeName>
    <alternativeName>
        <fullName evidence="21">Nuclear receptor coactivator 6-interacting protein</fullName>
    </alternativeName>
    <alternativeName>
        <fullName evidence="22">PRIP-interacting protein with methyltransferase motif</fullName>
    </alternativeName>
</protein>
<evidence type="ECO:0000256" key="22">
    <source>
        <dbReference type="ARBA" id="ARBA00081504"/>
    </source>
</evidence>
<feature type="region of interest" description="Disordered" evidence="23">
    <location>
        <begin position="352"/>
        <end position="380"/>
    </location>
</feature>
<keyword evidence="11" id="KW-0804">Transcription</keyword>
<proteinExistence type="inferred from homology"/>
<evidence type="ECO:0000256" key="21">
    <source>
        <dbReference type="ARBA" id="ARBA00079339"/>
    </source>
</evidence>
<evidence type="ECO:0000256" key="11">
    <source>
        <dbReference type="ARBA" id="ARBA00023163"/>
    </source>
</evidence>
<evidence type="ECO:0000256" key="17">
    <source>
        <dbReference type="ARBA" id="ARBA00049075"/>
    </source>
</evidence>
<feature type="compositionally biased region" description="Basic residues" evidence="23">
    <location>
        <begin position="576"/>
        <end position="592"/>
    </location>
</feature>
<comment type="catalytic activity">
    <reaction evidence="14">
        <text>a 5'-end (N(2),N(7)-dimethyl 5'-triphosphoguanosine)-ribonucleoside in snoRNA + S-adenosyl-L-methionine = a 5'-end (N(2),N(2),N(7)-trimethyl 5'-triphosphoguanosine)-ribonucleoside in snoRNA + S-adenosyl-L-homocysteine + H(+)</text>
        <dbReference type="Rhea" id="RHEA:78507"/>
        <dbReference type="Rhea" id="RHEA-COMP:19088"/>
        <dbReference type="Rhea" id="RHEA-COMP:19090"/>
        <dbReference type="ChEBI" id="CHEBI:15378"/>
        <dbReference type="ChEBI" id="CHEBI:57856"/>
        <dbReference type="ChEBI" id="CHEBI:59789"/>
        <dbReference type="ChEBI" id="CHEBI:167623"/>
        <dbReference type="ChEBI" id="CHEBI:172880"/>
    </reaction>
    <physiologicalReaction direction="left-to-right" evidence="14">
        <dbReference type="Rhea" id="RHEA:78508"/>
    </physiologicalReaction>
</comment>
<feature type="region of interest" description="Disordered" evidence="23">
    <location>
        <begin position="747"/>
        <end position="837"/>
    </location>
</feature>
<keyword evidence="24" id="KW-0378">Hydrolase</keyword>
<keyword evidence="10" id="KW-0805">Transcription regulation</keyword>
<dbReference type="PANTHER" id="PTHR14741:SF32">
    <property type="entry name" value="TRIMETHYLGUANOSINE SYNTHASE"/>
    <property type="match status" value="1"/>
</dbReference>
<evidence type="ECO:0000256" key="9">
    <source>
        <dbReference type="ARBA" id="ARBA00022691"/>
    </source>
</evidence>
<evidence type="ECO:0000256" key="4">
    <source>
        <dbReference type="ARBA" id="ARBA00018517"/>
    </source>
</evidence>
<feature type="region of interest" description="Disordered" evidence="23">
    <location>
        <begin position="477"/>
        <end position="500"/>
    </location>
</feature>
<dbReference type="FunFam" id="3.40.50.150:FF:000066">
    <property type="entry name" value="Trimethylguanosine synthase 1"/>
    <property type="match status" value="1"/>
</dbReference>
<comment type="subunit">
    <text evidence="20">May form homooligomers. Interacts with CREBBP/CBP, EED/WAIT1, EP300/P300, NCOA6/PRIP, PPARBP/PBP and SMN.</text>
</comment>
<dbReference type="AlphaFoldDB" id="A0A131YWM6"/>
<keyword evidence="24" id="KW-0645">Protease</keyword>
<evidence type="ECO:0000256" key="19">
    <source>
        <dbReference type="ARBA" id="ARBA00057179"/>
    </source>
</evidence>
<feature type="region of interest" description="Disordered" evidence="23">
    <location>
        <begin position="860"/>
        <end position="897"/>
    </location>
</feature>
<evidence type="ECO:0000256" key="18">
    <source>
        <dbReference type="ARBA" id="ARBA00049790"/>
    </source>
</evidence>
<evidence type="ECO:0000256" key="15">
    <source>
        <dbReference type="ARBA" id="ARBA00048740"/>
    </source>
</evidence>
<sequence length="1138" mass="124631">MVPSHRVPYNGCSRILCSDQYVMPDLSTCRDTHLAALLFLSRTAKPYDATTVLAGIEKHLDDTARLTMLGPYDCDHIWLLRFADAEARDKVVSAPDLECGGHPAYCVEPEPEHSLHRGRCVAGGRGWLCGASHPDYWIPILEVSFPPGDIKCLLSRSYSWECDVVGPRYEESDLGTEGDNVEDEEELEKRQLLEQEAALMAEMGLPASFTSARRDGGRSKGDACGENEELLCYDAPKDQSSAATVDDWQNFWEKNGDNLVWQSWVHRYGEYISPEYLEKYSTAAAGGSAASATRGDAAALLDSTNERGQPEVEDASSALSANPSPGGDAQVENEKLGEGTCLVEDSAALTLPLGQNGQSGDGSVCSTTDESGKDNCKEPLKHDQVDDALHREHPEGDDGSAVASAQKSDDELWNEVWEQHYLEVYNHYYSMFGHSSEIDGSMQHSGLMHADSVAADTEQTNSVVDVEQTNSAALEQPNAVQHQSKAINGTSASSGCTNSKNSATGTCNGTDCGTVDCEKDEQGRDCSVAEQVSAADSTVKSNCEVDGEDVVLLEDECDVVLMKQMGLPVQFTSAGKQKKPKKSKKCPSKRSSKLKDKDIPSWDEYWLRNGSRLLWDSWTDTYPEFLEPLFLASVKLDRTLPNADECLRRCPPASESELPVSLRRSSSKLPKDASLWQDLWNAHCDRVCGLEFEKYQRVVCEELSETKAEGKRCGEDDTAVEGANINDGNERRVDEVTVESARNSVMVKCGGQKSDGAKQCPSGSENGDPCSSSGSPNTKGVSGEDASGSSNNARSTEGGSSSKNTQNGNSDDDGDDPPDERPVKLKRSHEEDTNSDEEDAFKALISYGLSLKESLKGVKLGPGAAKSHVASKKKRKRLRKQGNNSQQGAAAPKQEDMGYLMSISPSEESAMPSYIKDNPELRKYWLQRYRLFSRFDKGIKMDEESWFSVTPENIAKHIADRCKAEVVIDGFCGAGGNTIQFARVCRRVIAVDINPAKVELARHNAAVYGVADKIEFIVGDFLEVAPHLRGDVVFLSLPWGGPSYQQKWSFDLRDMEPDLYETFELSKRITDNIAVLLPRNADVDQVTQLAGPGNLVDIEQNILNKKVKTITAYYGDLVASSSRASPIRVRCKVHRNPH</sequence>
<dbReference type="Gene3D" id="3.40.50.150">
    <property type="entry name" value="Vaccinia Virus protein VP39"/>
    <property type="match status" value="1"/>
</dbReference>
<evidence type="ECO:0000313" key="24">
    <source>
        <dbReference type="EMBL" id="JAP83599.1"/>
    </source>
</evidence>
<organism evidence="24">
    <name type="scientific">Rhipicephalus appendiculatus</name>
    <name type="common">Brown ear tick</name>
    <dbReference type="NCBI Taxonomy" id="34631"/>
    <lineage>
        <taxon>Eukaryota</taxon>
        <taxon>Metazoa</taxon>
        <taxon>Ecdysozoa</taxon>
        <taxon>Arthropoda</taxon>
        <taxon>Chelicerata</taxon>
        <taxon>Arachnida</taxon>
        <taxon>Acari</taxon>
        <taxon>Parasitiformes</taxon>
        <taxon>Ixodida</taxon>
        <taxon>Ixodoidea</taxon>
        <taxon>Ixodidae</taxon>
        <taxon>Rhipicephalinae</taxon>
        <taxon>Rhipicephalus</taxon>
        <taxon>Rhipicephalus</taxon>
    </lineage>
</organism>
<comment type="catalytic activity">
    <reaction evidence="16">
        <text>a 5'-end (N(2),N(7)-dimethyl 5'-triphosphoguanosine)-ribonucleoside in snRNA + S-adenosyl-L-methionine = a 5'-end (N(2),N(2),N(7)-trimethyl 5'-triphosphoguanosine)-ribonucleoside in snRNA + S-adenosyl-L-homocysteine + H(+)</text>
        <dbReference type="Rhea" id="RHEA:78479"/>
        <dbReference type="Rhea" id="RHEA-COMP:19087"/>
        <dbReference type="Rhea" id="RHEA-COMP:19089"/>
        <dbReference type="ChEBI" id="CHEBI:15378"/>
        <dbReference type="ChEBI" id="CHEBI:57856"/>
        <dbReference type="ChEBI" id="CHEBI:59789"/>
        <dbReference type="ChEBI" id="CHEBI:167623"/>
        <dbReference type="ChEBI" id="CHEBI:172880"/>
    </reaction>
    <physiologicalReaction direction="left-to-right" evidence="16">
        <dbReference type="Rhea" id="RHEA:78480"/>
    </physiologicalReaction>
</comment>
<dbReference type="GO" id="GO:0005737">
    <property type="term" value="C:cytoplasm"/>
    <property type="evidence" value="ECO:0007669"/>
    <property type="project" value="UniProtKB-SubCell"/>
</dbReference>
<feature type="compositionally biased region" description="Basic and acidic residues" evidence="23">
    <location>
        <begin position="370"/>
        <end position="380"/>
    </location>
</feature>
<keyword evidence="12" id="KW-0539">Nucleus</keyword>